<evidence type="ECO:0000256" key="1">
    <source>
        <dbReference type="SAM" id="MobiDB-lite"/>
    </source>
</evidence>
<keyword evidence="4" id="KW-1185">Reference proteome</keyword>
<dbReference type="Pfam" id="PF11776">
    <property type="entry name" value="RcnB"/>
    <property type="match status" value="1"/>
</dbReference>
<dbReference type="AlphaFoldDB" id="A0A494TIB4"/>
<evidence type="ECO:0000313" key="4">
    <source>
        <dbReference type="Proteomes" id="UP000276254"/>
    </source>
</evidence>
<feature type="region of interest" description="Disordered" evidence="1">
    <location>
        <begin position="18"/>
        <end position="62"/>
    </location>
</feature>
<organism evidence="3 4">
    <name type="scientific">Sphingomonas paeninsulae</name>
    <dbReference type="NCBI Taxonomy" id="2319844"/>
    <lineage>
        <taxon>Bacteria</taxon>
        <taxon>Pseudomonadati</taxon>
        <taxon>Pseudomonadota</taxon>
        <taxon>Alphaproteobacteria</taxon>
        <taxon>Sphingomonadales</taxon>
        <taxon>Sphingomonadaceae</taxon>
        <taxon>Sphingomonas</taxon>
    </lineage>
</organism>
<sequence length="119" mass="13100">MKHILAVTTALAVMLTGPMASAQDRRDDGRSQHQSRDGHGNRGGYNGGRGGHDRGNYGRYARGQRYRGDGAYVSDYRRYGYRAPPRGYRYYRSNNGDVVLAAIATGIIASVIANNNRGY</sequence>
<feature type="compositionally biased region" description="Basic and acidic residues" evidence="1">
    <location>
        <begin position="23"/>
        <end position="40"/>
    </location>
</feature>
<reference evidence="3 4" key="1">
    <citation type="submission" date="2018-09" db="EMBL/GenBank/DDBJ databases">
        <title>Sphingomonas peninsula sp. nov., isolated from fildes peninsula, Antarctic soil.</title>
        <authorList>
            <person name="Yingchao G."/>
        </authorList>
    </citation>
    <scope>NUCLEOTIDE SEQUENCE [LARGE SCALE GENOMIC DNA]</scope>
    <source>
        <strain evidence="3 4">YZ-8</strain>
    </source>
</reference>
<gene>
    <name evidence="3" type="ORF">D3Y57_05700</name>
</gene>
<feature type="signal peptide" evidence="2">
    <location>
        <begin position="1"/>
        <end position="22"/>
    </location>
</feature>
<evidence type="ECO:0000313" key="3">
    <source>
        <dbReference type="EMBL" id="AYJ85566.1"/>
    </source>
</evidence>
<dbReference type="EMBL" id="CP032829">
    <property type="protein sequence ID" value="AYJ85566.1"/>
    <property type="molecule type" value="Genomic_DNA"/>
</dbReference>
<dbReference type="Gene3D" id="3.10.450.160">
    <property type="entry name" value="inner membrane protein cigr"/>
    <property type="match status" value="1"/>
</dbReference>
<dbReference type="KEGG" id="spha:D3Y57_05700"/>
<accession>A0A494TIB4</accession>
<proteinExistence type="predicted"/>
<keyword evidence="2" id="KW-0732">Signal</keyword>
<dbReference type="InterPro" id="IPR024572">
    <property type="entry name" value="RcnB"/>
</dbReference>
<dbReference type="RefSeq" id="WP_121152191.1">
    <property type="nucleotide sequence ID" value="NZ_CP032829.1"/>
</dbReference>
<name>A0A494TIB4_SPHPE</name>
<evidence type="ECO:0000256" key="2">
    <source>
        <dbReference type="SAM" id="SignalP"/>
    </source>
</evidence>
<protein>
    <submittedName>
        <fullName evidence="3">Uncharacterized protein</fullName>
    </submittedName>
</protein>
<dbReference type="Proteomes" id="UP000276254">
    <property type="component" value="Chromosome"/>
</dbReference>
<dbReference type="OrthoDB" id="6687316at2"/>
<feature type="chain" id="PRO_5019726687" evidence="2">
    <location>
        <begin position="23"/>
        <end position="119"/>
    </location>
</feature>